<comment type="caution">
    <text evidence="1">The sequence shown here is derived from an EMBL/GenBank/DDBJ whole genome shotgun (WGS) entry which is preliminary data.</text>
</comment>
<accession>X1JU56</accession>
<reference evidence="1" key="1">
    <citation type="journal article" date="2014" name="Front. Microbiol.">
        <title>High frequency of phylogenetically diverse reductive dehalogenase-homologous genes in deep subseafloor sedimentary metagenomes.</title>
        <authorList>
            <person name="Kawai M."/>
            <person name="Futagami T."/>
            <person name="Toyoda A."/>
            <person name="Takaki Y."/>
            <person name="Nishi S."/>
            <person name="Hori S."/>
            <person name="Arai W."/>
            <person name="Tsubouchi T."/>
            <person name="Morono Y."/>
            <person name="Uchiyama I."/>
            <person name="Ito T."/>
            <person name="Fujiyama A."/>
            <person name="Inagaki F."/>
            <person name="Takami H."/>
        </authorList>
    </citation>
    <scope>NUCLEOTIDE SEQUENCE</scope>
    <source>
        <strain evidence="1">Expedition CK06-06</strain>
    </source>
</reference>
<evidence type="ECO:0008006" key="2">
    <source>
        <dbReference type="Google" id="ProtNLM"/>
    </source>
</evidence>
<sequence>VTFGHTHLPIIEERGGVKLVNVGDQIDSLSFAIEENGVVELRRLS</sequence>
<dbReference type="SUPFAM" id="SSF56300">
    <property type="entry name" value="Metallo-dependent phosphatases"/>
    <property type="match status" value="1"/>
</dbReference>
<protein>
    <recommendedName>
        <fullName evidence="2">Calcineurin-like phosphoesterase domain-containing protein</fullName>
    </recommendedName>
</protein>
<feature type="non-terminal residue" evidence="1">
    <location>
        <position position="1"/>
    </location>
</feature>
<gene>
    <name evidence="1" type="ORF">S03H2_70948</name>
</gene>
<name>X1JU56_9ZZZZ</name>
<dbReference type="InterPro" id="IPR029052">
    <property type="entry name" value="Metallo-depent_PP-like"/>
</dbReference>
<proteinExistence type="predicted"/>
<evidence type="ECO:0000313" key="1">
    <source>
        <dbReference type="EMBL" id="GAH98281.1"/>
    </source>
</evidence>
<organism evidence="1">
    <name type="scientific">marine sediment metagenome</name>
    <dbReference type="NCBI Taxonomy" id="412755"/>
    <lineage>
        <taxon>unclassified sequences</taxon>
        <taxon>metagenomes</taxon>
        <taxon>ecological metagenomes</taxon>
    </lineage>
</organism>
<dbReference type="EMBL" id="BARU01047314">
    <property type="protein sequence ID" value="GAH98281.1"/>
    <property type="molecule type" value="Genomic_DNA"/>
</dbReference>
<dbReference type="AlphaFoldDB" id="X1JU56"/>